<dbReference type="EMBL" id="BK014970">
    <property type="protein sequence ID" value="DAD84957.1"/>
    <property type="molecule type" value="Genomic_DNA"/>
</dbReference>
<protein>
    <submittedName>
        <fullName evidence="1">Major capsid protein</fullName>
    </submittedName>
</protein>
<proteinExistence type="predicted"/>
<evidence type="ECO:0000313" key="1">
    <source>
        <dbReference type="EMBL" id="DAD84957.1"/>
    </source>
</evidence>
<name>A0A8S5MRH3_9CAUD</name>
<organism evidence="1">
    <name type="scientific">Siphoviridae sp. ctD6g5</name>
    <dbReference type="NCBI Taxonomy" id="2826196"/>
    <lineage>
        <taxon>Viruses</taxon>
        <taxon>Duplodnaviria</taxon>
        <taxon>Heunggongvirae</taxon>
        <taxon>Uroviricota</taxon>
        <taxon>Caudoviricetes</taxon>
    </lineage>
</organism>
<accession>A0A8S5MRH3</accession>
<reference evidence="1" key="1">
    <citation type="journal article" date="2021" name="Proc. Natl. Acad. Sci. U.S.A.">
        <title>A Catalog of Tens of Thousands of Viruses from Human Metagenomes Reveals Hidden Associations with Chronic Diseases.</title>
        <authorList>
            <person name="Tisza M.J."/>
            <person name="Buck C.B."/>
        </authorList>
    </citation>
    <scope>NUCLEOTIDE SEQUENCE</scope>
    <source>
        <strain evidence="1">CtD6g5</strain>
    </source>
</reference>
<sequence length="338" mass="36660">MAITKIADVIVPELFNPYVINRTKELSAFIQSGIMVNSPEFDELASEASRTHNMPFFEDLQGESEPTLEDVKMTPSKIGSNKDVSTTILRQKMWAATNLSAALAGKDPMKAIGELVAQYWARDMQKELIAILTGVFATIPASGSGDNAIPAETRMKDHILDLTSGKSDAAKVISASAFIDACQLLGDAQAQLSGVAMHSATKSYLKKLNLIDTERDSTNVEFETYQGRKVTVDDGCPVTSGGVYTTYLFGNGAFAYGNGSPVGHVATEVDRDKQTGGGVDYLINRKAFIMHPRGIAYTGAKRDNVETPTRAELAMGENWKPVYESKQLRIVAIQHKLG</sequence>